<evidence type="ECO:0000313" key="3">
    <source>
        <dbReference type="Proteomes" id="UP000186323"/>
    </source>
</evidence>
<evidence type="ECO:0000313" key="2">
    <source>
        <dbReference type="EMBL" id="SFV73179.1"/>
    </source>
</evidence>
<sequence>MPGHPHRIRHPPRSRRTKIVSFRGRGTDALSRGPGIMGAQPCPHA</sequence>
<name>A0A1K1LEP7_9BACT</name>
<feature type="region of interest" description="Disordered" evidence="1">
    <location>
        <begin position="23"/>
        <end position="45"/>
    </location>
</feature>
<gene>
    <name evidence="2" type="ORF">DESPIGER_1329</name>
</gene>
<dbReference type="AlphaFoldDB" id="A0A1K1LEP7"/>
<protein>
    <submittedName>
        <fullName evidence="2">Uncharacterized protein</fullName>
    </submittedName>
</protein>
<reference evidence="3" key="1">
    <citation type="submission" date="2016-10" db="EMBL/GenBank/DDBJ databases">
        <authorList>
            <person name="Wegmann U."/>
        </authorList>
    </citation>
    <scope>NUCLEOTIDE SEQUENCE [LARGE SCALE GENOMIC DNA]</scope>
</reference>
<dbReference type="EMBL" id="LT630450">
    <property type="protein sequence ID" value="SFV73179.1"/>
    <property type="molecule type" value="Genomic_DNA"/>
</dbReference>
<evidence type="ECO:0000256" key="1">
    <source>
        <dbReference type="SAM" id="MobiDB-lite"/>
    </source>
</evidence>
<keyword evidence="3" id="KW-1185">Reference proteome</keyword>
<organism evidence="2 3">
    <name type="scientific">Desulfovibrio piger</name>
    <dbReference type="NCBI Taxonomy" id="901"/>
    <lineage>
        <taxon>Bacteria</taxon>
        <taxon>Pseudomonadati</taxon>
        <taxon>Thermodesulfobacteriota</taxon>
        <taxon>Desulfovibrionia</taxon>
        <taxon>Desulfovibrionales</taxon>
        <taxon>Desulfovibrionaceae</taxon>
        <taxon>Desulfovibrio</taxon>
    </lineage>
</organism>
<proteinExistence type="predicted"/>
<dbReference type="KEGG" id="dpg:DESPIGER_1329"/>
<dbReference type="Proteomes" id="UP000186323">
    <property type="component" value="Chromosome I"/>
</dbReference>
<accession>A0A1K1LEP7</accession>